<evidence type="ECO:0000313" key="2">
    <source>
        <dbReference type="Proteomes" id="UP001178507"/>
    </source>
</evidence>
<organism evidence="1 2">
    <name type="scientific">Effrenium voratum</name>
    <dbReference type="NCBI Taxonomy" id="2562239"/>
    <lineage>
        <taxon>Eukaryota</taxon>
        <taxon>Sar</taxon>
        <taxon>Alveolata</taxon>
        <taxon>Dinophyceae</taxon>
        <taxon>Suessiales</taxon>
        <taxon>Symbiodiniaceae</taxon>
        <taxon>Effrenium</taxon>
    </lineage>
</organism>
<dbReference type="EMBL" id="CAUJNA010003640">
    <property type="protein sequence ID" value="CAJ1406688.1"/>
    <property type="molecule type" value="Genomic_DNA"/>
</dbReference>
<evidence type="ECO:0000313" key="1">
    <source>
        <dbReference type="EMBL" id="CAJ1406688.1"/>
    </source>
</evidence>
<proteinExistence type="predicted"/>
<accession>A0AA36NL46</accession>
<sequence length="987" mass="111148">MSEWREKWLTPCTHGARKKHETFDNSWGLSLALEHCASRDLFCGGICLDRRKFFDLLEYDVGHTVLQRLGAPEGVLNAGRSMYSQLNCRYKVNKSLSEPCARTNGFAQGDSLSLQVALAMISIWTRFVQQQTSPEADFHTGSFVDDCHFYSTGTIRDTVASTIAQAWQASRRYDRIAGLETNVSKTFAFSNNSQLDVQLDKRLKEFDPECDLSNISSFKLVGSVITAKGKPSTDDRANRVDRTIQKLRKIRTAPVRFANRAQMAEAVFTGALFGTELQDLSVTQQDSLKSAVTALLWKGKTWYRSPAITYTHLVKPHRLLAKPAAIYHCLTLARRLLLKRADLRRLFQETWQGFVQQNGPLSRIHKAVHDLQATWSAPFLIHTHEGLELHLLAPLAAKFQHDLRTALRNMVLRNERSLHTRKDMVGGPVFLYEANVKLLRGARGAAACTNIPQLSLREQATLRNILSGVVRTQDRMHRSGLVDERACPWCKKDAVEDLEHLYWNCSAWYEHRQDFVSRWEQVIRSLPECARHCGLLPANVLQNGLFASLQEATLFAIALQQTMIRIVQARDIVSLSARAIGGAAVDSDVESLSRSEHSCESSHAVPAQEPASSFTRQHLFPTYPWHHENAFEGDGFFAPSIPANWRRYSAGGEWTFGLTCFVPLHTYWTRLKWPGANDTGDTITWLELALDYHASTHCPLAPPDRSDASLTAASMAQFFERASKRMAVICGASLCPGNFLTHATSLTALGFNRAAGISLRPKLLQPEYVHRILFDIAAGSRHADIKLRKQKIILPQAPPLLLHQLVRKRLIGKQPAPDAYQPQKPRRQVKSHKAASAHVQWTDQESDILLAAKNWRDKYRLEKVLFHNRDAQERSRHFLEITAQGDKFVCALCKRSNPNLGKFLVDSCGGELDQGAPLPGARKASVQLAKRAQIAHQHNNARTHQHELAIPTSLEQLPTCVLCNEQQQQEGWRRVSHFLRRTCSAAP</sequence>
<gene>
    <name evidence="1" type="ORF">EVOR1521_LOCUS28582</name>
</gene>
<comment type="caution">
    <text evidence="1">The sequence shown here is derived from an EMBL/GenBank/DDBJ whole genome shotgun (WGS) entry which is preliminary data.</text>
</comment>
<protein>
    <recommendedName>
        <fullName evidence="3">Reverse transcriptase domain-containing protein</fullName>
    </recommendedName>
</protein>
<keyword evidence="2" id="KW-1185">Reference proteome</keyword>
<name>A0AA36NL46_9DINO</name>
<evidence type="ECO:0008006" key="3">
    <source>
        <dbReference type="Google" id="ProtNLM"/>
    </source>
</evidence>
<reference evidence="1" key="1">
    <citation type="submission" date="2023-08" db="EMBL/GenBank/DDBJ databases">
        <authorList>
            <person name="Chen Y."/>
            <person name="Shah S."/>
            <person name="Dougan E. K."/>
            <person name="Thang M."/>
            <person name="Chan C."/>
        </authorList>
    </citation>
    <scope>NUCLEOTIDE SEQUENCE</scope>
</reference>
<dbReference type="Proteomes" id="UP001178507">
    <property type="component" value="Unassembled WGS sequence"/>
</dbReference>
<dbReference type="AlphaFoldDB" id="A0AA36NL46"/>